<evidence type="ECO:0000256" key="3">
    <source>
        <dbReference type="ARBA" id="ARBA00022475"/>
    </source>
</evidence>
<evidence type="ECO:0000256" key="6">
    <source>
        <dbReference type="ARBA" id="ARBA00023136"/>
    </source>
</evidence>
<dbReference type="SUPFAM" id="SSF103473">
    <property type="entry name" value="MFS general substrate transporter"/>
    <property type="match status" value="1"/>
</dbReference>
<reference evidence="9 10" key="1">
    <citation type="submission" date="2020-08" db="EMBL/GenBank/DDBJ databases">
        <title>Sequencing the genomes of 1000 actinobacteria strains.</title>
        <authorList>
            <person name="Klenk H.-P."/>
        </authorList>
    </citation>
    <scope>NUCLEOTIDE SEQUENCE [LARGE SCALE GENOMIC DNA]</scope>
    <source>
        <strain evidence="9 10">DSM 45913</strain>
    </source>
</reference>
<evidence type="ECO:0000256" key="1">
    <source>
        <dbReference type="ARBA" id="ARBA00004651"/>
    </source>
</evidence>
<name>A0A7X0BZF8_9ACTN</name>
<feature type="transmembrane region" description="Helical" evidence="8">
    <location>
        <begin position="150"/>
        <end position="176"/>
    </location>
</feature>
<evidence type="ECO:0000256" key="5">
    <source>
        <dbReference type="ARBA" id="ARBA00022989"/>
    </source>
</evidence>
<protein>
    <submittedName>
        <fullName evidence="9">MFS family permease</fullName>
    </submittedName>
</protein>
<feature type="transmembrane region" description="Helical" evidence="8">
    <location>
        <begin position="214"/>
        <end position="235"/>
    </location>
</feature>
<feature type="transmembrane region" description="Helical" evidence="8">
    <location>
        <begin position="416"/>
        <end position="437"/>
    </location>
</feature>
<dbReference type="Proteomes" id="UP000583800">
    <property type="component" value="Unassembled WGS sequence"/>
</dbReference>
<dbReference type="AlphaFoldDB" id="A0A7X0BZF8"/>
<dbReference type="PANTHER" id="PTHR23517:SF2">
    <property type="entry name" value="MULTIDRUG RESISTANCE PROTEIN MDTH"/>
    <property type="match status" value="1"/>
</dbReference>
<dbReference type="RefSeq" id="WP_185082042.1">
    <property type="nucleotide sequence ID" value="NZ_JACHJB010000001.1"/>
</dbReference>
<keyword evidence="3" id="KW-1003">Cell membrane</keyword>
<gene>
    <name evidence="9" type="ORF">FHU36_000338</name>
</gene>
<comment type="subcellular location">
    <subcellularLocation>
        <location evidence="1">Cell membrane</location>
        <topology evidence="1">Multi-pass membrane protein</topology>
    </subcellularLocation>
</comment>
<dbReference type="Gene3D" id="1.20.1250.20">
    <property type="entry name" value="MFS general substrate transporter like domains"/>
    <property type="match status" value="1"/>
</dbReference>
<dbReference type="GO" id="GO:0005886">
    <property type="term" value="C:plasma membrane"/>
    <property type="evidence" value="ECO:0007669"/>
    <property type="project" value="UniProtKB-SubCell"/>
</dbReference>
<feature type="transmembrane region" description="Helical" evidence="8">
    <location>
        <begin position="25"/>
        <end position="49"/>
    </location>
</feature>
<feature type="transmembrane region" description="Helical" evidence="8">
    <location>
        <begin position="393"/>
        <end position="410"/>
    </location>
</feature>
<comment type="caution">
    <text evidence="9">The sequence shown here is derived from an EMBL/GenBank/DDBJ whole genome shotgun (WGS) entry which is preliminary data.</text>
</comment>
<dbReference type="GO" id="GO:0022857">
    <property type="term" value="F:transmembrane transporter activity"/>
    <property type="evidence" value="ECO:0007669"/>
    <property type="project" value="InterPro"/>
</dbReference>
<dbReference type="InterPro" id="IPR050171">
    <property type="entry name" value="MFS_Transporters"/>
</dbReference>
<feature type="transmembrane region" description="Helical" evidence="8">
    <location>
        <begin position="86"/>
        <end position="107"/>
    </location>
</feature>
<feature type="compositionally biased region" description="Polar residues" evidence="7">
    <location>
        <begin position="245"/>
        <end position="291"/>
    </location>
</feature>
<feature type="region of interest" description="Disordered" evidence="7">
    <location>
        <begin position="244"/>
        <end position="295"/>
    </location>
</feature>
<feature type="transmembrane region" description="Helical" evidence="8">
    <location>
        <begin position="457"/>
        <end position="480"/>
    </location>
</feature>
<accession>A0A7X0BZF8</accession>
<keyword evidence="10" id="KW-1185">Reference proteome</keyword>
<evidence type="ECO:0000256" key="2">
    <source>
        <dbReference type="ARBA" id="ARBA00022448"/>
    </source>
</evidence>
<evidence type="ECO:0000313" key="9">
    <source>
        <dbReference type="EMBL" id="MBB6343829.1"/>
    </source>
</evidence>
<dbReference type="InterPro" id="IPR011701">
    <property type="entry name" value="MFS"/>
</dbReference>
<proteinExistence type="predicted"/>
<feature type="transmembrane region" description="Helical" evidence="8">
    <location>
        <begin position="113"/>
        <end position="130"/>
    </location>
</feature>
<dbReference type="PANTHER" id="PTHR23517">
    <property type="entry name" value="RESISTANCE PROTEIN MDTM, PUTATIVE-RELATED-RELATED"/>
    <property type="match status" value="1"/>
</dbReference>
<dbReference type="Pfam" id="PF07690">
    <property type="entry name" value="MFS_1"/>
    <property type="match status" value="1"/>
</dbReference>
<feature type="transmembrane region" description="Helical" evidence="8">
    <location>
        <begin position="486"/>
        <end position="506"/>
    </location>
</feature>
<evidence type="ECO:0000256" key="7">
    <source>
        <dbReference type="SAM" id="MobiDB-lite"/>
    </source>
</evidence>
<evidence type="ECO:0000256" key="8">
    <source>
        <dbReference type="SAM" id="Phobius"/>
    </source>
</evidence>
<keyword evidence="2" id="KW-0813">Transport</keyword>
<sequence length="511" mass="49785">MVRTRRSHAGRPAAREREAAADRRVVAVLVGVQLTAALGFHAAMAHVVAHLRFDLGLLAGTIGLVLGVRLVVQYGLYLPVGALTDLIGPAPAGLLACVLRAAGFALLGAAEGVAGLLVSAVLLGAGGALFHPANRSLLAGVAPVTRSRAFAAYTVTGQLAAVAGPPIGLLLTAGALGGLLSPSAPAGSDEPVGSGELIGLGGGLPGAAGPEGGFGVLAGVAAVAWIAAAVLFALLHRLQVPATGTPVSGTPVSGTPVSGTPVSGTPVSGTPVSGTPVSGTPVSGTPVSGTPVSGRGAIRRAVTRRGAVRLRSRAAQAAGGVAGGVAAVLRDRAFVRFSLVTAPSTLLVTQPVTVVPLRGIGEEHTTLYLCAAALVAAAVQPLVAARRRAERRWAIPAGLLCSAAGYALLIPSTGSAGADVGGLAAAAVCGGLAVGLLEPSIFQRTVRHAPPGRSGAYFGVINFVSGMVAFAGGLAVGRLFDAGPAGATAALAALASLAALSAGWTARGPGT</sequence>
<evidence type="ECO:0000256" key="4">
    <source>
        <dbReference type="ARBA" id="ARBA00022692"/>
    </source>
</evidence>
<organism evidence="9 10">
    <name type="scientific">Nonomuraea muscovyensis</name>
    <dbReference type="NCBI Taxonomy" id="1124761"/>
    <lineage>
        <taxon>Bacteria</taxon>
        <taxon>Bacillati</taxon>
        <taxon>Actinomycetota</taxon>
        <taxon>Actinomycetes</taxon>
        <taxon>Streptosporangiales</taxon>
        <taxon>Streptosporangiaceae</taxon>
        <taxon>Nonomuraea</taxon>
    </lineage>
</organism>
<feature type="transmembrane region" description="Helical" evidence="8">
    <location>
        <begin position="55"/>
        <end position="74"/>
    </location>
</feature>
<keyword evidence="5 8" id="KW-1133">Transmembrane helix</keyword>
<evidence type="ECO:0000313" key="10">
    <source>
        <dbReference type="Proteomes" id="UP000583800"/>
    </source>
</evidence>
<dbReference type="InterPro" id="IPR036259">
    <property type="entry name" value="MFS_trans_sf"/>
</dbReference>
<keyword evidence="4 8" id="KW-0812">Transmembrane</keyword>
<dbReference type="EMBL" id="JACHJB010000001">
    <property type="protein sequence ID" value="MBB6343829.1"/>
    <property type="molecule type" value="Genomic_DNA"/>
</dbReference>
<keyword evidence="6 8" id="KW-0472">Membrane</keyword>